<reference evidence="2" key="1">
    <citation type="submission" date="2022-11" db="UniProtKB">
        <authorList>
            <consortium name="WormBaseParasite"/>
        </authorList>
    </citation>
    <scope>IDENTIFICATION</scope>
</reference>
<name>A0AC34Q6R9_9BILA</name>
<dbReference type="WBParaSite" id="JU765_v2.g13336.t1">
    <property type="protein sequence ID" value="JU765_v2.g13336.t1"/>
    <property type="gene ID" value="JU765_v2.g13336"/>
</dbReference>
<evidence type="ECO:0000313" key="2">
    <source>
        <dbReference type="WBParaSite" id="JU765_v2.g13336.t1"/>
    </source>
</evidence>
<organism evidence="1 2">
    <name type="scientific">Panagrolaimus sp. JU765</name>
    <dbReference type="NCBI Taxonomy" id="591449"/>
    <lineage>
        <taxon>Eukaryota</taxon>
        <taxon>Metazoa</taxon>
        <taxon>Ecdysozoa</taxon>
        <taxon>Nematoda</taxon>
        <taxon>Chromadorea</taxon>
        <taxon>Rhabditida</taxon>
        <taxon>Tylenchina</taxon>
        <taxon>Panagrolaimomorpha</taxon>
        <taxon>Panagrolaimoidea</taxon>
        <taxon>Panagrolaimidae</taxon>
        <taxon>Panagrolaimus</taxon>
    </lineage>
</organism>
<dbReference type="Proteomes" id="UP000887576">
    <property type="component" value="Unplaced"/>
</dbReference>
<accession>A0AC34Q6R9</accession>
<protein>
    <submittedName>
        <fullName evidence="2">Calcitonin receptor</fullName>
    </submittedName>
</protein>
<sequence>MSIFGGFSVDEHSAQNVTSNGLLVLKGLRSNLAETMEQCLEALERSGLPAFGDTSDGDLWCNATWDTVLCWPATPANSSITLQCPPLKGLDPTKNITKFCHKSGHWMGKTENDFSRSHGWTNFTMCFTQEVVDIMKNLNNGSLGIAQDVAKNARKLEFIGLGLSLISLIFCVFIFSCFRRLRVFRNLLHLHLMVAILMVVIIRLVLYIDLIFTDKLGTVHVNPEGKTINTMVFVCELMFFLLEYFKSVAFWWMFLEGFYLHNQLVLTVFNTEPRLMPYLIAGYGIPLIHTFLWLVVILLKKSGKVERCLGSYYLEPEFWILDGPRMLQLVVNTFFIFNVIRVLWSKVRESHNTSEMDRMKKSVKAALMLIPLLGIPNIMQTIPFSPTQENIVYFGIWTYCASFTYMYQGLFIAIIYCFTNREVQAVIKSCYSRYRLRHTSTTELRRGSKSCASYYQVRNGNVTTSLDGNGNAKDSTIDSPNLKLLIPATISSCDCSSNRNNSTCSESHFSYCSANENTPLRSFVRENEIDHGNSTKKISFLNDVT</sequence>
<proteinExistence type="predicted"/>
<evidence type="ECO:0000313" key="1">
    <source>
        <dbReference type="Proteomes" id="UP000887576"/>
    </source>
</evidence>